<keyword evidence="1" id="KW-0472">Membrane</keyword>
<dbReference type="EMBL" id="JAPYKO010000002">
    <property type="protein sequence ID" value="MEI9401166.1"/>
    <property type="molecule type" value="Genomic_DNA"/>
</dbReference>
<sequence length="50" mass="5413">MVSRISVLAPGLLFRYPQDAKVNAMDTRTLLILGLGIIILLVLGFFALPA</sequence>
<evidence type="ECO:0000313" key="3">
    <source>
        <dbReference type="Proteomes" id="UP001366503"/>
    </source>
</evidence>
<dbReference type="RefSeq" id="WP_337091471.1">
    <property type="nucleotide sequence ID" value="NZ_JAPYKO010000002.1"/>
</dbReference>
<proteinExistence type="predicted"/>
<reference evidence="2 3" key="1">
    <citation type="submission" date="2022-12" db="EMBL/GenBank/DDBJ databases">
        <authorList>
            <person name="Muema E."/>
        </authorList>
    </citation>
    <scope>NUCLEOTIDE SEQUENCE [LARGE SCALE GENOMIC DNA]</scope>
    <source>
        <strain evidence="3">1330</strain>
    </source>
</reference>
<evidence type="ECO:0000256" key="1">
    <source>
        <dbReference type="SAM" id="Phobius"/>
    </source>
</evidence>
<protein>
    <submittedName>
        <fullName evidence="2">Uncharacterized protein</fullName>
    </submittedName>
</protein>
<keyword evidence="1" id="KW-0812">Transmembrane</keyword>
<keyword evidence="3" id="KW-1185">Reference proteome</keyword>
<name>A0ABU8K628_9HYPH</name>
<organism evidence="2 3">
    <name type="scientific">Mesorhizobium argentiipisi</name>
    <dbReference type="NCBI Taxonomy" id="3015175"/>
    <lineage>
        <taxon>Bacteria</taxon>
        <taxon>Pseudomonadati</taxon>
        <taxon>Pseudomonadota</taxon>
        <taxon>Alphaproteobacteria</taxon>
        <taxon>Hyphomicrobiales</taxon>
        <taxon>Phyllobacteriaceae</taxon>
        <taxon>Mesorhizobium</taxon>
    </lineage>
</organism>
<accession>A0ABU8K628</accession>
<evidence type="ECO:0000313" key="2">
    <source>
        <dbReference type="EMBL" id="MEI9401166.1"/>
    </source>
</evidence>
<dbReference type="Proteomes" id="UP001366503">
    <property type="component" value="Unassembled WGS sequence"/>
</dbReference>
<gene>
    <name evidence="2" type="ORF">O7A05_03020</name>
</gene>
<feature type="transmembrane region" description="Helical" evidence="1">
    <location>
        <begin position="30"/>
        <end position="48"/>
    </location>
</feature>
<keyword evidence="1" id="KW-1133">Transmembrane helix</keyword>
<comment type="caution">
    <text evidence="2">The sequence shown here is derived from an EMBL/GenBank/DDBJ whole genome shotgun (WGS) entry which is preliminary data.</text>
</comment>